<evidence type="ECO:0000313" key="2">
    <source>
        <dbReference type="Proteomes" id="UP001262410"/>
    </source>
</evidence>
<accession>A0ABU1JVR0</accession>
<evidence type="ECO:0000313" key="1">
    <source>
        <dbReference type="EMBL" id="MDR6292704.1"/>
    </source>
</evidence>
<dbReference type="InterPro" id="IPR009354">
    <property type="entry name" value="Usg"/>
</dbReference>
<dbReference type="Proteomes" id="UP001262410">
    <property type="component" value="Unassembled WGS sequence"/>
</dbReference>
<dbReference type="Pfam" id="PF06233">
    <property type="entry name" value="Usg"/>
    <property type="match status" value="1"/>
</dbReference>
<gene>
    <name evidence="1" type="ORF">E9232_005244</name>
</gene>
<protein>
    <submittedName>
        <fullName evidence="1">Uncharacterized protein Usg</fullName>
    </submittedName>
</protein>
<organism evidence="1 2">
    <name type="scientific">Inquilinus ginsengisoli</name>
    <dbReference type="NCBI Taxonomy" id="363840"/>
    <lineage>
        <taxon>Bacteria</taxon>
        <taxon>Pseudomonadati</taxon>
        <taxon>Pseudomonadota</taxon>
        <taxon>Alphaproteobacteria</taxon>
        <taxon>Rhodospirillales</taxon>
        <taxon>Rhodospirillaceae</taxon>
        <taxon>Inquilinus</taxon>
    </lineage>
</organism>
<dbReference type="RefSeq" id="WP_309799024.1">
    <property type="nucleotide sequence ID" value="NZ_JAVDPW010000009.1"/>
</dbReference>
<reference evidence="1 2" key="1">
    <citation type="submission" date="2023-07" db="EMBL/GenBank/DDBJ databases">
        <title>Sorghum-associated microbial communities from plants grown in Nebraska, USA.</title>
        <authorList>
            <person name="Schachtman D."/>
        </authorList>
    </citation>
    <scope>NUCLEOTIDE SEQUENCE [LARGE SCALE GENOMIC DNA]</scope>
    <source>
        <strain evidence="1 2">584</strain>
    </source>
</reference>
<dbReference type="EMBL" id="JAVDPW010000009">
    <property type="protein sequence ID" value="MDR6292704.1"/>
    <property type="molecule type" value="Genomic_DNA"/>
</dbReference>
<comment type="caution">
    <text evidence="1">The sequence shown here is derived from an EMBL/GenBank/DDBJ whole genome shotgun (WGS) entry which is preliminary data.</text>
</comment>
<proteinExistence type="predicted"/>
<name>A0ABU1JVR0_9PROT</name>
<sequence length="87" mass="10197">MTDLERQLQGYRLTTAEILYRLPDHPGLLQSFLWQKLDLAPRFPELHRFLDFWTRNIEGPLHSVRVASTAVVKPAELRLCAGEFRLH</sequence>
<keyword evidence="2" id="KW-1185">Reference proteome</keyword>